<protein>
    <recommendedName>
        <fullName evidence="2">CHK kinase-like domain-containing protein</fullName>
    </recommendedName>
</protein>
<feature type="compositionally biased region" description="Basic residues" evidence="1">
    <location>
        <begin position="1"/>
        <end position="10"/>
    </location>
</feature>
<evidence type="ECO:0000313" key="4">
    <source>
        <dbReference type="Proteomes" id="UP001153069"/>
    </source>
</evidence>
<comment type="caution">
    <text evidence="3">The sequence shown here is derived from an EMBL/GenBank/DDBJ whole genome shotgun (WGS) entry which is preliminary data.</text>
</comment>
<dbReference type="InterPro" id="IPR004119">
    <property type="entry name" value="EcKL"/>
</dbReference>
<dbReference type="EMBL" id="CAICTM010000171">
    <property type="protein sequence ID" value="CAB9503654.1"/>
    <property type="molecule type" value="Genomic_DNA"/>
</dbReference>
<name>A0A9N8DMY1_9STRA</name>
<dbReference type="PANTHER" id="PTHR11012:SF30">
    <property type="entry name" value="PROTEIN KINASE-LIKE DOMAIN-CONTAINING"/>
    <property type="match status" value="1"/>
</dbReference>
<sequence>MSTNKGRKKRNANEKGSAGNDNNRQESLLVAGMPIATAILANDMEALSRTVASFLPNPKAVTIENLVISKSQGEAFTGGRSTPVYHVSCDVLRGRGNRRQRHFVVKLVLMPNNNTHSNDDDATEIPHSLWIKRESYAVERRFYDSAAPQIRQHGQLAIPRLLGADNDDRHKGAWPAVCFIMNDVRQSGYASHPDFLSPPQAMAALKWLAAFHALFWGQAADTNDQEWRRDVWDRGGFWTPKQRKQDNNKQQQKSTSSVRVTGLAQQWNKTVKWLEGKHPDAISSSTKSLGARLEHVAGPIADFLMQQSQRNCGSTLLHGDYKAANMFFRDNAEEEEDQLGMEDVAVLDFQFAGMGVCAEDVAYLLFPDARGDYFDMEKELLECYHEELISQLMIQQKGGPSSLSLESFQAYYELARIDFLRYLLVEKGWIGSNEGDKRLVKALEGTLDRIDGAISSTNNNHEDDILQALSSLVS</sequence>
<accession>A0A9N8DMY1</accession>
<dbReference type="InterPro" id="IPR011009">
    <property type="entry name" value="Kinase-like_dom_sf"/>
</dbReference>
<keyword evidence="4" id="KW-1185">Reference proteome</keyword>
<dbReference type="SUPFAM" id="SSF56112">
    <property type="entry name" value="Protein kinase-like (PK-like)"/>
    <property type="match status" value="1"/>
</dbReference>
<dbReference type="PANTHER" id="PTHR11012">
    <property type="entry name" value="PROTEIN KINASE-LIKE DOMAIN-CONTAINING"/>
    <property type="match status" value="1"/>
</dbReference>
<feature type="region of interest" description="Disordered" evidence="1">
    <location>
        <begin position="1"/>
        <end position="25"/>
    </location>
</feature>
<dbReference type="Proteomes" id="UP001153069">
    <property type="component" value="Unassembled WGS sequence"/>
</dbReference>
<gene>
    <name evidence="3" type="ORF">SEMRO_172_G076100.1</name>
</gene>
<dbReference type="AlphaFoldDB" id="A0A9N8DMY1"/>
<feature type="domain" description="CHK kinase-like" evidence="2">
    <location>
        <begin position="179"/>
        <end position="394"/>
    </location>
</feature>
<dbReference type="Gene3D" id="3.90.1200.10">
    <property type="match status" value="1"/>
</dbReference>
<dbReference type="InterPro" id="IPR015897">
    <property type="entry name" value="CHK_kinase-like"/>
</dbReference>
<organism evidence="3 4">
    <name type="scientific">Seminavis robusta</name>
    <dbReference type="NCBI Taxonomy" id="568900"/>
    <lineage>
        <taxon>Eukaryota</taxon>
        <taxon>Sar</taxon>
        <taxon>Stramenopiles</taxon>
        <taxon>Ochrophyta</taxon>
        <taxon>Bacillariophyta</taxon>
        <taxon>Bacillariophyceae</taxon>
        <taxon>Bacillariophycidae</taxon>
        <taxon>Naviculales</taxon>
        <taxon>Naviculaceae</taxon>
        <taxon>Seminavis</taxon>
    </lineage>
</organism>
<evidence type="ECO:0000256" key="1">
    <source>
        <dbReference type="SAM" id="MobiDB-lite"/>
    </source>
</evidence>
<dbReference type="SMART" id="SM00587">
    <property type="entry name" value="CHK"/>
    <property type="match status" value="1"/>
</dbReference>
<proteinExistence type="predicted"/>
<dbReference type="OrthoDB" id="411145at2759"/>
<evidence type="ECO:0000259" key="2">
    <source>
        <dbReference type="SMART" id="SM00587"/>
    </source>
</evidence>
<evidence type="ECO:0000313" key="3">
    <source>
        <dbReference type="EMBL" id="CAB9503654.1"/>
    </source>
</evidence>
<dbReference type="Pfam" id="PF02958">
    <property type="entry name" value="EcKL"/>
    <property type="match status" value="1"/>
</dbReference>
<feature type="region of interest" description="Disordered" evidence="1">
    <location>
        <begin position="238"/>
        <end position="260"/>
    </location>
</feature>
<reference evidence="3" key="1">
    <citation type="submission" date="2020-06" db="EMBL/GenBank/DDBJ databases">
        <authorList>
            <consortium name="Plant Systems Biology data submission"/>
        </authorList>
    </citation>
    <scope>NUCLEOTIDE SEQUENCE</scope>
    <source>
        <strain evidence="3">D6</strain>
    </source>
</reference>